<dbReference type="RefSeq" id="XP_060366795.1">
    <property type="nucleotide sequence ID" value="XM_060507889.1"/>
</dbReference>
<name>A0AAD8UQY8_GLOAC</name>
<dbReference type="AlphaFoldDB" id="A0AAD8UQY8"/>
<evidence type="ECO:0000313" key="1">
    <source>
        <dbReference type="EMBL" id="KAK1726740.1"/>
    </source>
</evidence>
<comment type="caution">
    <text evidence="1">The sequence shown here is derived from an EMBL/GenBank/DDBJ whole genome shotgun (WGS) entry which is preliminary data.</text>
</comment>
<proteinExistence type="predicted"/>
<organism evidence="1 2">
    <name type="scientific">Glomerella acutata</name>
    <name type="common">Colletotrichum acutatum</name>
    <dbReference type="NCBI Taxonomy" id="27357"/>
    <lineage>
        <taxon>Eukaryota</taxon>
        <taxon>Fungi</taxon>
        <taxon>Dikarya</taxon>
        <taxon>Ascomycota</taxon>
        <taxon>Pezizomycotina</taxon>
        <taxon>Sordariomycetes</taxon>
        <taxon>Hypocreomycetidae</taxon>
        <taxon>Glomerellales</taxon>
        <taxon>Glomerellaceae</taxon>
        <taxon>Colletotrichum</taxon>
        <taxon>Colletotrichum acutatum species complex</taxon>
    </lineage>
</organism>
<sequence>MVFIVRVPVSAVCNYPQISSHQPNHLPIILCPAWYQNAPESTGAVHQPLSYWQQFLSRP</sequence>
<dbReference type="EMBL" id="JAHMHS010000030">
    <property type="protein sequence ID" value="KAK1726740.1"/>
    <property type="molecule type" value="Genomic_DNA"/>
</dbReference>
<keyword evidence="2" id="KW-1185">Reference proteome</keyword>
<dbReference type="GeneID" id="85391788"/>
<gene>
    <name evidence="1" type="ORF">BDZ83DRAFT_615345</name>
</gene>
<evidence type="ECO:0000313" key="2">
    <source>
        <dbReference type="Proteomes" id="UP001244207"/>
    </source>
</evidence>
<dbReference type="Proteomes" id="UP001244207">
    <property type="component" value="Unassembled WGS sequence"/>
</dbReference>
<accession>A0AAD8UQY8</accession>
<reference evidence="1" key="1">
    <citation type="submission" date="2021-12" db="EMBL/GenBank/DDBJ databases">
        <title>Comparative genomics, transcriptomics and evolutionary studies reveal genomic signatures of adaptation to plant cell wall in hemibiotrophic fungi.</title>
        <authorList>
            <consortium name="DOE Joint Genome Institute"/>
            <person name="Baroncelli R."/>
            <person name="Diaz J.F."/>
            <person name="Benocci T."/>
            <person name="Peng M."/>
            <person name="Battaglia E."/>
            <person name="Haridas S."/>
            <person name="Andreopoulos W."/>
            <person name="Labutti K."/>
            <person name="Pangilinan J."/>
            <person name="Floch G.L."/>
            <person name="Makela M.R."/>
            <person name="Henrissat B."/>
            <person name="Grigoriev I.V."/>
            <person name="Crouch J.A."/>
            <person name="De Vries R.P."/>
            <person name="Sukno S.A."/>
            <person name="Thon M.R."/>
        </authorList>
    </citation>
    <scope>NUCLEOTIDE SEQUENCE</scope>
    <source>
        <strain evidence="1">CBS 112980</strain>
    </source>
</reference>
<protein>
    <submittedName>
        <fullName evidence="1">Uncharacterized protein</fullName>
    </submittedName>
</protein>